<feature type="active site" evidence="2 3">
    <location>
        <position position="305"/>
    </location>
</feature>
<evidence type="ECO:0000256" key="3">
    <source>
        <dbReference type="PIRSR" id="PIRSR000443-1"/>
    </source>
</evidence>
<dbReference type="PANTHER" id="PTHR32268:SF11">
    <property type="entry name" value="HOMOSERINE O-ACETYLTRANSFERASE"/>
    <property type="match status" value="1"/>
</dbReference>
<dbReference type="OrthoDB" id="9800754at2"/>
<evidence type="ECO:0000256" key="2">
    <source>
        <dbReference type="HAMAP-Rule" id="MF_00296"/>
    </source>
</evidence>
<keyword evidence="6" id="KW-1185">Reference proteome</keyword>
<organism evidence="5 6">
    <name type="scientific">Roseivirga pacifica</name>
    <dbReference type="NCBI Taxonomy" id="1267423"/>
    <lineage>
        <taxon>Bacteria</taxon>
        <taxon>Pseudomonadati</taxon>
        <taxon>Bacteroidota</taxon>
        <taxon>Cytophagia</taxon>
        <taxon>Cytophagales</taxon>
        <taxon>Roseivirgaceae</taxon>
        <taxon>Roseivirga</taxon>
    </lineage>
</organism>
<comment type="subunit">
    <text evidence="2">Homodimer.</text>
</comment>
<keyword evidence="2" id="KW-0963">Cytoplasm</keyword>
<comment type="subcellular location">
    <subcellularLocation>
        <location evidence="2">Cytoplasm</location>
    </subcellularLocation>
</comment>
<dbReference type="PANTHER" id="PTHR32268">
    <property type="entry name" value="HOMOSERINE O-ACETYLTRANSFERASE"/>
    <property type="match status" value="1"/>
</dbReference>
<comment type="similarity">
    <text evidence="2">Belongs to the AB hydrolase superfamily. MetX family.</text>
</comment>
<dbReference type="GO" id="GO:0005737">
    <property type="term" value="C:cytoplasm"/>
    <property type="evidence" value="ECO:0007669"/>
    <property type="project" value="UniProtKB-SubCell"/>
</dbReference>
<feature type="site" description="Important for acyl-CoA specificity" evidence="2">
    <location>
        <position position="189"/>
    </location>
</feature>
<keyword evidence="1 2" id="KW-0808">Transferase</keyword>
<dbReference type="RefSeq" id="WP_090256692.1">
    <property type="nucleotide sequence ID" value="NZ_FOIR01000001.1"/>
</dbReference>
<feature type="binding site" evidence="2">
    <location>
        <position position="335"/>
    </location>
    <ligand>
        <name>substrate</name>
    </ligand>
</feature>
<evidence type="ECO:0000256" key="1">
    <source>
        <dbReference type="ARBA" id="ARBA00022679"/>
    </source>
</evidence>
<evidence type="ECO:0000313" key="6">
    <source>
        <dbReference type="Proteomes" id="UP000199437"/>
    </source>
</evidence>
<keyword evidence="2" id="KW-0028">Amino-acid biosynthesis</keyword>
<evidence type="ECO:0000313" key="5">
    <source>
        <dbReference type="EMBL" id="SEV87293.1"/>
    </source>
</evidence>
<dbReference type="GO" id="GO:0004414">
    <property type="term" value="F:homoserine O-acetyltransferase activity"/>
    <property type="evidence" value="ECO:0007669"/>
    <property type="project" value="TreeGrafter"/>
</dbReference>
<dbReference type="Proteomes" id="UP000199437">
    <property type="component" value="Unassembled WGS sequence"/>
</dbReference>
<evidence type="ECO:0000259" key="4">
    <source>
        <dbReference type="Pfam" id="PF00561"/>
    </source>
</evidence>
<gene>
    <name evidence="5" type="ORF">SAMN05216290_0370</name>
</gene>
<feature type="active site" evidence="2 3">
    <location>
        <position position="334"/>
    </location>
</feature>
<dbReference type="AlphaFoldDB" id="A0A1I0MFZ1"/>
<accession>A0A1I0MFZ1</accession>
<feature type="binding site" evidence="2">
    <location>
        <position position="218"/>
    </location>
    <ligand>
        <name>substrate</name>
    </ligand>
</feature>
<dbReference type="PIRSF" id="PIRSF000443">
    <property type="entry name" value="Homoser_Ac_trans"/>
    <property type="match status" value="1"/>
</dbReference>
<feature type="active site" description="Nucleophile" evidence="2 3">
    <location>
        <position position="152"/>
    </location>
</feature>
<comment type="caution">
    <text evidence="2">Lacks conserved residue(s) required for the propagation of feature annotation.</text>
</comment>
<dbReference type="EC" id="2.3.1.-" evidence="2"/>
<dbReference type="HAMAP" id="MF_00296">
    <property type="entry name" value="MetX_acyltransf"/>
    <property type="match status" value="1"/>
</dbReference>
<feature type="domain" description="AB hydrolase-1" evidence="4">
    <location>
        <begin position="57"/>
        <end position="340"/>
    </location>
</feature>
<dbReference type="InterPro" id="IPR029058">
    <property type="entry name" value="AB_hydrolase_fold"/>
</dbReference>
<keyword evidence="2" id="KW-0012">Acyltransferase</keyword>
<dbReference type="STRING" id="1267423.SAMN05216290_0370"/>
<dbReference type="Gene3D" id="3.40.50.1820">
    <property type="entry name" value="alpha/beta hydrolase"/>
    <property type="match status" value="1"/>
</dbReference>
<sequence length="355" mass="39205">MLTANKTAASGIRLSGGSRPTYYKYKNTFQLEGGESLPELRIGYQTFGELNKDKSNVVWVFHALTANTNPLQWWPGLIGDNELINPKEHFIVCANVIGSCYGTTGPKDFNPVDGERFLTRFPKVTIRDMVKAHQLLLKHLQIDSIKLGIGGSMGGQQLLEWAVQSPNLFQKIVTVATGARSTPWGIGIRAAQRMAIEADPSFYSSSPKGGWKGLEAARAMAMISYRTSECFNESQQDAPNQLDNYRAESYQRYQGGKLNERFDARTYYTLSKAMDTHDLGRKRGSVAAALAAIKSKTLVIGIEGDILFPETEQKIIAEGIKGAKLAFIPSKYGHDGFLVEAPTISVLVKKFLNEQ</sequence>
<dbReference type="SUPFAM" id="SSF53474">
    <property type="entry name" value="alpha/beta-Hydrolases"/>
    <property type="match status" value="1"/>
</dbReference>
<dbReference type="Pfam" id="PF00561">
    <property type="entry name" value="Abhydrolase_1"/>
    <property type="match status" value="1"/>
</dbReference>
<dbReference type="GO" id="GO:0009092">
    <property type="term" value="P:homoserine metabolic process"/>
    <property type="evidence" value="ECO:0007669"/>
    <property type="project" value="TreeGrafter"/>
</dbReference>
<dbReference type="GeneID" id="99985133"/>
<dbReference type="InterPro" id="IPR000073">
    <property type="entry name" value="AB_hydrolase_1"/>
</dbReference>
<name>A0A1I0MFZ1_9BACT</name>
<reference evidence="6" key="1">
    <citation type="submission" date="2016-10" db="EMBL/GenBank/DDBJ databases">
        <authorList>
            <person name="Varghese N."/>
            <person name="Submissions S."/>
        </authorList>
    </citation>
    <scope>NUCLEOTIDE SEQUENCE [LARGE SCALE GENOMIC DNA]</scope>
    <source>
        <strain evidence="6">CGMCC 1.12402</strain>
    </source>
</reference>
<proteinExistence type="inferred from homology"/>
<protein>
    <recommendedName>
        <fullName evidence="2">Probable acyltransferase</fullName>
        <ecNumber evidence="2">2.3.1.-</ecNumber>
    </recommendedName>
</protein>
<dbReference type="GO" id="GO:0009086">
    <property type="term" value="P:methionine biosynthetic process"/>
    <property type="evidence" value="ECO:0007669"/>
    <property type="project" value="TreeGrafter"/>
</dbReference>
<dbReference type="NCBIfam" id="TIGR01392">
    <property type="entry name" value="homoserO_Ac_trn"/>
    <property type="match status" value="1"/>
</dbReference>
<dbReference type="EMBL" id="FOIR01000001">
    <property type="protein sequence ID" value="SEV87293.1"/>
    <property type="molecule type" value="Genomic_DNA"/>
</dbReference>
<dbReference type="InterPro" id="IPR008220">
    <property type="entry name" value="HAT_MetX-like"/>
</dbReference>